<keyword evidence="2" id="KW-1185">Reference proteome</keyword>
<evidence type="ECO:0008006" key="3">
    <source>
        <dbReference type="Google" id="ProtNLM"/>
    </source>
</evidence>
<evidence type="ECO:0000313" key="1">
    <source>
        <dbReference type="EMBL" id="KII82748.1"/>
    </source>
</evidence>
<protein>
    <recommendedName>
        <fullName evidence="3">Ubiquitin-like protease family profile domain-containing protein</fullName>
    </recommendedName>
</protein>
<dbReference type="InterPro" id="IPR038765">
    <property type="entry name" value="Papain-like_cys_pep_sf"/>
</dbReference>
<evidence type="ECO:0000313" key="2">
    <source>
        <dbReference type="Proteomes" id="UP000053263"/>
    </source>
</evidence>
<dbReference type="HOGENOM" id="CLU_1366749_0_0_1"/>
<dbReference type="EMBL" id="KN832695">
    <property type="protein sequence ID" value="KII82748.1"/>
    <property type="molecule type" value="Genomic_DNA"/>
</dbReference>
<dbReference type="Proteomes" id="UP000053263">
    <property type="component" value="Unassembled WGS sequence"/>
</dbReference>
<accession>A0A0C9T3W0</accession>
<proteinExistence type="predicted"/>
<dbReference type="OrthoDB" id="3341102at2759"/>
<organism evidence="1 2">
    <name type="scientific">Plicaturopsis crispa FD-325 SS-3</name>
    <dbReference type="NCBI Taxonomy" id="944288"/>
    <lineage>
        <taxon>Eukaryota</taxon>
        <taxon>Fungi</taxon>
        <taxon>Dikarya</taxon>
        <taxon>Basidiomycota</taxon>
        <taxon>Agaricomycotina</taxon>
        <taxon>Agaricomycetes</taxon>
        <taxon>Agaricomycetidae</taxon>
        <taxon>Amylocorticiales</taxon>
        <taxon>Amylocorticiaceae</taxon>
        <taxon>Plicatura</taxon>
        <taxon>Plicaturopsis crispa</taxon>
    </lineage>
</organism>
<gene>
    <name evidence="1" type="ORF">PLICRDRAFT_127468</name>
</gene>
<reference evidence="1 2" key="1">
    <citation type="submission" date="2014-06" db="EMBL/GenBank/DDBJ databases">
        <title>Evolutionary Origins and Diversification of the Mycorrhizal Mutualists.</title>
        <authorList>
            <consortium name="DOE Joint Genome Institute"/>
            <consortium name="Mycorrhizal Genomics Consortium"/>
            <person name="Kohler A."/>
            <person name="Kuo A."/>
            <person name="Nagy L.G."/>
            <person name="Floudas D."/>
            <person name="Copeland A."/>
            <person name="Barry K.W."/>
            <person name="Cichocki N."/>
            <person name="Veneault-Fourrey C."/>
            <person name="LaButti K."/>
            <person name="Lindquist E.A."/>
            <person name="Lipzen A."/>
            <person name="Lundell T."/>
            <person name="Morin E."/>
            <person name="Murat C."/>
            <person name="Riley R."/>
            <person name="Ohm R."/>
            <person name="Sun H."/>
            <person name="Tunlid A."/>
            <person name="Henrissat B."/>
            <person name="Grigoriev I.V."/>
            <person name="Hibbett D.S."/>
            <person name="Martin F."/>
        </authorList>
    </citation>
    <scope>NUCLEOTIDE SEQUENCE [LARGE SCALE GENOMIC DNA]</scope>
    <source>
        <strain evidence="1 2">FD-325 SS-3</strain>
    </source>
</reference>
<sequence>MVDVIKFDMQTQDVPTTTDVAYSSLGLMVRKNIDSNTAGYWGKRLQRGTVKRLYFPMNVVNIHWISIMVDVLLEMIAVGDSYPAVTAPHIGAIISDIRSWLKRFFPSTSWRIDPNGIPGWQSRRSVAQLQKVGAAAPRASVERNMPGCNKAVGLNLEGRAIAWRKLGNTSWPTDKKVQTCMLAEQECIDKSSKDKESVRG</sequence>
<dbReference type="AlphaFoldDB" id="A0A0C9T3W0"/>
<name>A0A0C9T3W0_PLICR</name>
<dbReference type="SUPFAM" id="SSF54001">
    <property type="entry name" value="Cysteine proteinases"/>
    <property type="match status" value="1"/>
</dbReference>